<accession>A0A2N5V3Q7</accession>
<proteinExistence type="predicted"/>
<dbReference type="AlphaFoldDB" id="A0A2N5V3Q7"/>
<dbReference type="EMBL" id="PGCI01000056">
    <property type="protein sequence ID" value="PLW44624.1"/>
    <property type="molecule type" value="Genomic_DNA"/>
</dbReference>
<organism evidence="1 2">
    <name type="scientific">Puccinia coronata f. sp. avenae</name>
    <dbReference type="NCBI Taxonomy" id="200324"/>
    <lineage>
        <taxon>Eukaryota</taxon>
        <taxon>Fungi</taxon>
        <taxon>Dikarya</taxon>
        <taxon>Basidiomycota</taxon>
        <taxon>Pucciniomycotina</taxon>
        <taxon>Pucciniomycetes</taxon>
        <taxon>Pucciniales</taxon>
        <taxon>Pucciniaceae</taxon>
        <taxon>Puccinia</taxon>
    </lineage>
</organism>
<dbReference type="CDD" id="cd00303">
    <property type="entry name" value="retropepsin_like"/>
    <property type="match status" value="1"/>
</dbReference>
<evidence type="ECO:0008006" key="3">
    <source>
        <dbReference type="Google" id="ProtNLM"/>
    </source>
</evidence>
<protein>
    <recommendedName>
        <fullName evidence="3">Peptidase A2 domain-containing protein</fullName>
    </recommendedName>
</protein>
<dbReference type="Pfam" id="PF08284">
    <property type="entry name" value="RVP_2"/>
    <property type="match status" value="1"/>
</dbReference>
<dbReference type="Gene3D" id="2.40.70.10">
    <property type="entry name" value="Acid Proteases"/>
    <property type="match status" value="1"/>
</dbReference>
<evidence type="ECO:0000313" key="1">
    <source>
        <dbReference type="EMBL" id="PLW44624.1"/>
    </source>
</evidence>
<evidence type="ECO:0000313" key="2">
    <source>
        <dbReference type="Proteomes" id="UP000235392"/>
    </source>
</evidence>
<gene>
    <name evidence="1" type="ORF">PCASD_05160</name>
</gene>
<sequence>MVETAHINIPVVDPPAPALTYHNPAPTAPQESTSDVVASEHLDYHQHQADLGFDEIYTEFEETECAPISVPISTVHIKLDCSVKGRLLVPVSFKEADGVLFPATVLIDTGAMANFVNKGFIRRHSLGLQRRKTPIHCVGFDGQEAVGGVVTEDWAGRIQLLTIDSKPFSLPSSFGVTRLGSVDEIFGLPWLDKQGWVASGSLDGGHQFTLGSTPLYVIKSTSVGGAPGDKLCTSSP</sequence>
<dbReference type="Proteomes" id="UP000235392">
    <property type="component" value="Unassembled WGS sequence"/>
</dbReference>
<dbReference type="InterPro" id="IPR021109">
    <property type="entry name" value="Peptidase_aspartic_dom_sf"/>
</dbReference>
<reference evidence="1 2" key="1">
    <citation type="submission" date="2017-11" db="EMBL/GenBank/DDBJ databases">
        <title>De novo assembly and phasing of dikaryotic genomes from two isolates of Puccinia coronata f. sp. avenae, the causal agent of oat crown rust.</title>
        <authorList>
            <person name="Miller M.E."/>
            <person name="Zhang Y."/>
            <person name="Omidvar V."/>
            <person name="Sperschneider J."/>
            <person name="Schwessinger B."/>
            <person name="Raley C."/>
            <person name="Palmer J.M."/>
            <person name="Garnica D."/>
            <person name="Upadhyaya N."/>
            <person name="Rathjen J."/>
            <person name="Taylor J.M."/>
            <person name="Park R.F."/>
            <person name="Dodds P.N."/>
            <person name="Hirsch C.D."/>
            <person name="Kianian S.F."/>
            <person name="Figueroa M."/>
        </authorList>
    </citation>
    <scope>NUCLEOTIDE SEQUENCE [LARGE SCALE GENOMIC DNA]</scope>
    <source>
        <strain evidence="1">12SD80</strain>
    </source>
</reference>
<name>A0A2N5V3Q7_9BASI</name>
<comment type="caution">
    <text evidence="1">The sequence shown here is derived from an EMBL/GenBank/DDBJ whole genome shotgun (WGS) entry which is preliminary data.</text>
</comment>